<dbReference type="AlphaFoldDB" id="A0A2R6WU08"/>
<dbReference type="InterPro" id="IPR000504">
    <property type="entry name" value="RRM_dom"/>
</dbReference>
<organism evidence="4 5">
    <name type="scientific">Marchantia polymorpha</name>
    <name type="common">Common liverwort</name>
    <name type="synonym">Marchantia aquatica</name>
    <dbReference type="NCBI Taxonomy" id="3197"/>
    <lineage>
        <taxon>Eukaryota</taxon>
        <taxon>Viridiplantae</taxon>
        <taxon>Streptophyta</taxon>
        <taxon>Embryophyta</taxon>
        <taxon>Marchantiophyta</taxon>
        <taxon>Marchantiopsida</taxon>
        <taxon>Marchantiidae</taxon>
        <taxon>Marchantiales</taxon>
        <taxon>Marchantiaceae</taxon>
        <taxon>Marchantia</taxon>
    </lineage>
</organism>
<dbReference type="InterPro" id="IPR035979">
    <property type="entry name" value="RBD_domain_sf"/>
</dbReference>
<dbReference type="Gene3D" id="3.30.70.330">
    <property type="match status" value="1"/>
</dbReference>
<dbReference type="PROSITE" id="PS50102">
    <property type="entry name" value="RRM"/>
    <property type="match status" value="1"/>
</dbReference>
<gene>
    <name evidence="4" type="ORF">MARPO_0057s0002</name>
</gene>
<name>A0A2R6WU08_MARPO</name>
<feature type="compositionally biased region" description="Basic and acidic residues" evidence="2">
    <location>
        <begin position="29"/>
        <end position="43"/>
    </location>
</feature>
<feature type="compositionally biased region" description="Basic residues" evidence="2">
    <location>
        <begin position="47"/>
        <end position="57"/>
    </location>
</feature>
<dbReference type="Proteomes" id="UP000244005">
    <property type="component" value="Unassembled WGS sequence"/>
</dbReference>
<dbReference type="GO" id="GO:0048026">
    <property type="term" value="P:positive regulation of mRNA splicing, via spliceosome"/>
    <property type="evidence" value="ECO:0000318"/>
    <property type="project" value="GO_Central"/>
</dbReference>
<evidence type="ECO:0000256" key="2">
    <source>
        <dbReference type="SAM" id="MobiDB-lite"/>
    </source>
</evidence>
<feature type="region of interest" description="Disordered" evidence="2">
    <location>
        <begin position="24"/>
        <end position="245"/>
    </location>
</feature>
<dbReference type="EMBL" id="KZ772729">
    <property type="protein sequence ID" value="PTQ37358.1"/>
    <property type="molecule type" value="Genomic_DNA"/>
</dbReference>
<proteinExistence type="predicted"/>
<accession>A0A2R6WU08</accession>
<feature type="compositionally biased region" description="Basic and acidic residues" evidence="2">
    <location>
        <begin position="65"/>
        <end position="86"/>
    </location>
</feature>
<keyword evidence="1" id="KW-0694">RNA-binding</keyword>
<reference evidence="5" key="1">
    <citation type="journal article" date="2017" name="Cell">
        <title>Insights into land plant evolution garnered from the Marchantia polymorpha genome.</title>
        <authorList>
            <person name="Bowman J.L."/>
            <person name="Kohchi T."/>
            <person name="Yamato K.T."/>
            <person name="Jenkins J."/>
            <person name="Shu S."/>
            <person name="Ishizaki K."/>
            <person name="Yamaoka S."/>
            <person name="Nishihama R."/>
            <person name="Nakamura Y."/>
            <person name="Berger F."/>
            <person name="Adam C."/>
            <person name="Aki S.S."/>
            <person name="Althoff F."/>
            <person name="Araki T."/>
            <person name="Arteaga-Vazquez M.A."/>
            <person name="Balasubrmanian S."/>
            <person name="Barry K."/>
            <person name="Bauer D."/>
            <person name="Boehm C.R."/>
            <person name="Briginshaw L."/>
            <person name="Caballero-Perez J."/>
            <person name="Catarino B."/>
            <person name="Chen F."/>
            <person name="Chiyoda S."/>
            <person name="Chovatia M."/>
            <person name="Davies K.M."/>
            <person name="Delmans M."/>
            <person name="Demura T."/>
            <person name="Dierschke T."/>
            <person name="Dolan L."/>
            <person name="Dorantes-Acosta A.E."/>
            <person name="Eklund D.M."/>
            <person name="Florent S.N."/>
            <person name="Flores-Sandoval E."/>
            <person name="Fujiyama A."/>
            <person name="Fukuzawa H."/>
            <person name="Galik B."/>
            <person name="Grimanelli D."/>
            <person name="Grimwood J."/>
            <person name="Grossniklaus U."/>
            <person name="Hamada T."/>
            <person name="Haseloff J."/>
            <person name="Hetherington A.J."/>
            <person name="Higo A."/>
            <person name="Hirakawa Y."/>
            <person name="Hundley H.N."/>
            <person name="Ikeda Y."/>
            <person name="Inoue K."/>
            <person name="Inoue S.I."/>
            <person name="Ishida S."/>
            <person name="Jia Q."/>
            <person name="Kakita M."/>
            <person name="Kanazawa T."/>
            <person name="Kawai Y."/>
            <person name="Kawashima T."/>
            <person name="Kennedy M."/>
            <person name="Kinose K."/>
            <person name="Kinoshita T."/>
            <person name="Kohara Y."/>
            <person name="Koide E."/>
            <person name="Komatsu K."/>
            <person name="Kopischke S."/>
            <person name="Kubo M."/>
            <person name="Kyozuka J."/>
            <person name="Lagercrantz U."/>
            <person name="Lin S.S."/>
            <person name="Lindquist E."/>
            <person name="Lipzen A.M."/>
            <person name="Lu C.W."/>
            <person name="De Luna E."/>
            <person name="Martienssen R.A."/>
            <person name="Minamino N."/>
            <person name="Mizutani M."/>
            <person name="Mizutani M."/>
            <person name="Mochizuki N."/>
            <person name="Monte I."/>
            <person name="Mosher R."/>
            <person name="Nagasaki H."/>
            <person name="Nakagami H."/>
            <person name="Naramoto S."/>
            <person name="Nishitani K."/>
            <person name="Ohtani M."/>
            <person name="Okamoto T."/>
            <person name="Okumura M."/>
            <person name="Phillips J."/>
            <person name="Pollak B."/>
            <person name="Reinders A."/>
            <person name="Rovekamp M."/>
            <person name="Sano R."/>
            <person name="Sawa S."/>
            <person name="Schmid M.W."/>
            <person name="Shirakawa M."/>
            <person name="Solano R."/>
            <person name="Spunde A."/>
            <person name="Suetsugu N."/>
            <person name="Sugano S."/>
            <person name="Sugiyama A."/>
            <person name="Sun R."/>
            <person name="Suzuki Y."/>
            <person name="Takenaka M."/>
            <person name="Takezawa D."/>
            <person name="Tomogane H."/>
            <person name="Tsuzuki M."/>
            <person name="Ueda T."/>
            <person name="Umeda M."/>
            <person name="Ward J.M."/>
            <person name="Watanabe Y."/>
            <person name="Yazaki K."/>
            <person name="Yokoyama R."/>
            <person name="Yoshitake Y."/>
            <person name="Yotsui I."/>
            <person name="Zachgo S."/>
            <person name="Schmutz J."/>
        </authorList>
    </citation>
    <scope>NUCLEOTIDE SEQUENCE [LARGE SCALE GENOMIC DNA]</scope>
    <source>
        <strain evidence="5">Tak-1</strain>
    </source>
</reference>
<dbReference type="InterPro" id="IPR012677">
    <property type="entry name" value="Nucleotide-bd_a/b_plait_sf"/>
</dbReference>
<dbReference type="GO" id="GO:0005681">
    <property type="term" value="C:spliceosomal complex"/>
    <property type="evidence" value="ECO:0000318"/>
    <property type="project" value="GO_Central"/>
</dbReference>
<sequence>MGIPTRGRVENARSAFNRRFWFRMRPRSPKPDENSNIRRRWDVRASPCRHRLTRRSHSPSPGSRNESRSRSRGPESGRRWRRHNDIPHSPARRPYSPPPSRHTSGRNRYQNSAEQRGYGHGAEGLTRQHSRYSTCPRKGHYYGSFPPSSLAGQGRSRSLFSPRRQTFRHSKWHPSNLPFPSGETVRSRADAVGPPRLQRSGCSPCSVESGECVDSERGGSETSDSDVCSRHEDSTHSPPKYKARHRYPSSVNYESSTVFVGNLPPQAAERELRNHFSVVGKVLSCTIVLDPRTRLSRGYGFVEMASPEASNRCIEHLNYSNFRGRSITVRRAHRRSPFPISSEHLDIKNIEDLPSESRCDANY</sequence>
<feature type="domain" description="RRM" evidence="3">
    <location>
        <begin position="256"/>
        <end position="334"/>
    </location>
</feature>
<dbReference type="Pfam" id="PF00076">
    <property type="entry name" value="RRM_1"/>
    <property type="match status" value="1"/>
</dbReference>
<evidence type="ECO:0000259" key="3">
    <source>
        <dbReference type="PROSITE" id="PS50102"/>
    </source>
</evidence>
<feature type="compositionally biased region" description="Polar residues" evidence="2">
    <location>
        <begin position="146"/>
        <end position="159"/>
    </location>
</feature>
<dbReference type="SUPFAM" id="SSF54928">
    <property type="entry name" value="RNA-binding domain, RBD"/>
    <property type="match status" value="1"/>
</dbReference>
<keyword evidence="5" id="KW-1185">Reference proteome</keyword>
<evidence type="ECO:0000313" key="4">
    <source>
        <dbReference type="EMBL" id="PTQ37358.1"/>
    </source>
</evidence>
<dbReference type="InterPro" id="IPR050441">
    <property type="entry name" value="RBM"/>
</dbReference>
<dbReference type="OMA" id="RHEDSTH"/>
<protein>
    <recommendedName>
        <fullName evidence="3">RRM domain-containing protein</fullName>
    </recommendedName>
</protein>
<dbReference type="Gramene" id="Mp7g06650.1">
    <property type="protein sequence ID" value="Mp7g06650.1.cds1"/>
    <property type="gene ID" value="Mp7g06650"/>
</dbReference>
<dbReference type="GO" id="GO:0003723">
    <property type="term" value="F:RNA binding"/>
    <property type="evidence" value="ECO:0000318"/>
    <property type="project" value="GO_Central"/>
</dbReference>
<dbReference type="PANTHER" id="PTHR48034">
    <property type="entry name" value="TRANSFORMER-2 SEX-DETERMINING PROTEIN-RELATED"/>
    <property type="match status" value="1"/>
</dbReference>
<dbReference type="OrthoDB" id="6159137at2759"/>
<dbReference type="SMART" id="SM00360">
    <property type="entry name" value="RRM"/>
    <property type="match status" value="1"/>
</dbReference>
<evidence type="ECO:0000256" key="1">
    <source>
        <dbReference type="PROSITE-ProRule" id="PRU00176"/>
    </source>
</evidence>
<evidence type="ECO:0000313" key="5">
    <source>
        <dbReference type="Proteomes" id="UP000244005"/>
    </source>
</evidence>